<evidence type="ECO:0000313" key="3">
    <source>
        <dbReference type="EMBL" id="ACL15763.1"/>
    </source>
</evidence>
<dbReference type="GeneID" id="7271414"/>
<evidence type="ECO:0000313" key="4">
    <source>
        <dbReference type="Proteomes" id="UP000002457"/>
    </source>
</evidence>
<dbReference type="Proteomes" id="UP000002457">
    <property type="component" value="Chromosome"/>
</dbReference>
<feature type="domain" description="ChlI/MoxR AAA lid" evidence="2">
    <location>
        <begin position="245"/>
        <end position="317"/>
    </location>
</feature>
<dbReference type="OrthoDB" id="24581at2157"/>
<dbReference type="CDD" id="cd00009">
    <property type="entry name" value="AAA"/>
    <property type="match status" value="1"/>
</dbReference>
<gene>
    <name evidence="3" type="ordered locus">Mpal_0388</name>
</gene>
<dbReference type="PIRSF" id="PIRSF002849">
    <property type="entry name" value="AAA_ATPase_chaperone_MoxR_prd"/>
    <property type="match status" value="1"/>
</dbReference>
<dbReference type="InterPro" id="IPR027417">
    <property type="entry name" value="P-loop_NTPase"/>
</dbReference>
<dbReference type="PANTHER" id="PTHR42759:SF1">
    <property type="entry name" value="MAGNESIUM-CHELATASE SUBUNIT CHLD"/>
    <property type="match status" value="1"/>
</dbReference>
<dbReference type="EMBL" id="CP001338">
    <property type="protein sequence ID" value="ACL15763.1"/>
    <property type="molecule type" value="Genomic_DNA"/>
</dbReference>
<keyword evidence="4" id="KW-1185">Reference proteome</keyword>
<reference evidence="3 4" key="1">
    <citation type="journal article" date="2015" name="Genome Announc.">
        <title>Complete Genome Sequence of Methanosphaerula palustris E1-9CT, a Hydrogenotrophic Methanogen Isolated from a Minerotrophic Fen Peatland.</title>
        <authorList>
            <person name="Cadillo-Quiroz H."/>
            <person name="Browne P."/>
            <person name="Kyrpides N."/>
            <person name="Woyke T."/>
            <person name="Goodwin L."/>
            <person name="Detter C."/>
            <person name="Yavitt J.B."/>
            <person name="Zinder S.H."/>
        </authorList>
    </citation>
    <scope>NUCLEOTIDE SEQUENCE [LARGE SCALE GENOMIC DNA]</scope>
    <source>
        <strain evidence="4">ATCC BAA-1556 / DSM 19958 / E1-9c</strain>
    </source>
</reference>
<dbReference type="GO" id="GO:0005524">
    <property type="term" value="F:ATP binding"/>
    <property type="evidence" value="ECO:0007669"/>
    <property type="project" value="InterPro"/>
</dbReference>
<organism evidence="3 4">
    <name type="scientific">Methanosphaerula palustris (strain ATCC BAA-1556 / DSM 19958 / E1-9c)</name>
    <dbReference type="NCBI Taxonomy" id="521011"/>
    <lineage>
        <taxon>Archaea</taxon>
        <taxon>Methanobacteriati</taxon>
        <taxon>Methanobacteriota</taxon>
        <taxon>Stenosarchaea group</taxon>
        <taxon>Methanomicrobia</taxon>
        <taxon>Methanomicrobiales</taxon>
        <taxon>Methanoregulaceae</taxon>
        <taxon>Methanosphaerula</taxon>
    </lineage>
</organism>
<feature type="domain" description="ATPase AAA-3" evidence="1">
    <location>
        <begin position="47"/>
        <end position="175"/>
    </location>
</feature>
<dbReference type="RefSeq" id="WP_012617082.1">
    <property type="nucleotide sequence ID" value="NC_011832.1"/>
</dbReference>
<protein>
    <submittedName>
        <fullName evidence="3">ATPase associated with various cellular activities AAA_3</fullName>
    </submittedName>
</protein>
<dbReference type="Pfam" id="PF07726">
    <property type="entry name" value="AAA_3"/>
    <property type="match status" value="1"/>
</dbReference>
<dbReference type="KEGG" id="mpl:Mpal_0388"/>
<dbReference type="InterPro" id="IPR011703">
    <property type="entry name" value="ATPase_AAA-3"/>
</dbReference>
<dbReference type="InterPro" id="IPR041628">
    <property type="entry name" value="ChlI/MoxR_AAA_lid"/>
</dbReference>
<dbReference type="eggNOG" id="arCOG00435">
    <property type="taxonomic scope" value="Archaea"/>
</dbReference>
<dbReference type="STRING" id="521011.Mpal_0388"/>
<evidence type="ECO:0000259" key="2">
    <source>
        <dbReference type="Pfam" id="PF17863"/>
    </source>
</evidence>
<dbReference type="SUPFAM" id="SSF52540">
    <property type="entry name" value="P-loop containing nucleoside triphosphate hydrolases"/>
    <property type="match status" value="1"/>
</dbReference>
<dbReference type="InterPro" id="IPR050764">
    <property type="entry name" value="CbbQ/NirQ/NorQ/GpvN"/>
</dbReference>
<dbReference type="Pfam" id="PF17863">
    <property type="entry name" value="AAA_lid_2"/>
    <property type="match status" value="1"/>
</dbReference>
<proteinExistence type="predicted"/>
<dbReference type="PANTHER" id="PTHR42759">
    <property type="entry name" value="MOXR FAMILY PROTEIN"/>
    <property type="match status" value="1"/>
</dbReference>
<evidence type="ECO:0000259" key="1">
    <source>
        <dbReference type="Pfam" id="PF07726"/>
    </source>
</evidence>
<dbReference type="Gene3D" id="3.40.50.300">
    <property type="entry name" value="P-loop containing nucleotide triphosphate hydrolases"/>
    <property type="match status" value="1"/>
</dbReference>
<name>B8GJV9_METPE</name>
<accession>B8GJV9</accession>
<sequence>MEQKELEREVRAIADARRVTQETLGRFVVGNQDLVDLILVGVLTGGHVLIDGVPGTAKTTISKIVARLIGYQFSRVQGAVDVQPTDIVGIRIYDNETHKFSLQKGPIFANFVMIDEINRLTPKTQSAFIEAMAEHQATIDGKTYPIESPFFVIATQNTQEFEGTFHLIEAQRDRFNYSMSLYHLGRENEAEILRRDRDGHLDWDVYGEQIAPILSIARVQNMTHVIQEVYVDDAIIRYISDIVVASRNHGDIRLGTSTRGSLALLRGAMASAALAGRTYVIPDDVKRMARPVLGHRLILEREAEIGKISADDVVQEILETVEVA</sequence>
<dbReference type="HOGENOM" id="CLU_034716_2_2_2"/>
<dbReference type="AlphaFoldDB" id="B8GJV9"/>
<dbReference type="GO" id="GO:0016887">
    <property type="term" value="F:ATP hydrolysis activity"/>
    <property type="evidence" value="ECO:0007669"/>
    <property type="project" value="InterPro"/>
</dbReference>
<dbReference type="Gene3D" id="1.10.8.80">
    <property type="entry name" value="Magnesium chelatase subunit I, C-Terminal domain"/>
    <property type="match status" value="1"/>
</dbReference>